<gene>
    <name evidence="13" type="ORF">CYCCA115_LOCUS8275</name>
</gene>
<dbReference type="Pfam" id="PF04777">
    <property type="entry name" value="Evr1_Alr"/>
    <property type="match status" value="1"/>
</dbReference>
<feature type="compositionally biased region" description="Basic and acidic residues" evidence="9">
    <location>
        <begin position="215"/>
        <end position="225"/>
    </location>
</feature>
<proteinExistence type="predicted"/>
<feature type="domain" description="ERV/ALR sulfhydryl oxidase" evidence="11">
    <location>
        <begin position="528"/>
        <end position="662"/>
    </location>
</feature>
<comment type="catalytic activity">
    <reaction evidence="8">
        <text>2 R'C(R)SH + O2 = R'C(R)S-S(R)CR' + H2O2</text>
        <dbReference type="Rhea" id="RHEA:17357"/>
        <dbReference type="ChEBI" id="CHEBI:15379"/>
        <dbReference type="ChEBI" id="CHEBI:16240"/>
        <dbReference type="ChEBI" id="CHEBI:16520"/>
        <dbReference type="ChEBI" id="CHEBI:17412"/>
        <dbReference type="EC" id="1.8.3.2"/>
    </reaction>
</comment>
<evidence type="ECO:0000313" key="14">
    <source>
        <dbReference type="Proteomes" id="UP001295423"/>
    </source>
</evidence>
<dbReference type="PANTHER" id="PTHR22897">
    <property type="entry name" value="QUIESCIN Q6-RELATED SULFHYDRYL OXIDASE"/>
    <property type="match status" value="1"/>
</dbReference>
<evidence type="ECO:0000256" key="3">
    <source>
        <dbReference type="ARBA" id="ARBA00022729"/>
    </source>
</evidence>
<protein>
    <recommendedName>
        <fullName evidence="8">Sulfhydryl oxidase</fullName>
        <ecNumber evidence="8">1.8.3.2</ecNumber>
    </recommendedName>
</protein>
<feature type="compositionally biased region" description="Acidic residues" evidence="9">
    <location>
        <begin position="154"/>
        <end position="176"/>
    </location>
</feature>
<comment type="cofactor">
    <cofactor evidence="1 8">
        <name>FAD</name>
        <dbReference type="ChEBI" id="CHEBI:57692"/>
    </cofactor>
</comment>
<feature type="signal peptide" evidence="10">
    <location>
        <begin position="1"/>
        <end position="19"/>
    </location>
</feature>
<evidence type="ECO:0000313" key="13">
    <source>
        <dbReference type="EMBL" id="CAJ1943096.1"/>
    </source>
</evidence>
<dbReference type="CDD" id="cd02961">
    <property type="entry name" value="PDI_a_family"/>
    <property type="match status" value="1"/>
</dbReference>
<evidence type="ECO:0000259" key="12">
    <source>
        <dbReference type="PROSITE" id="PS51352"/>
    </source>
</evidence>
<dbReference type="PANTHER" id="PTHR22897:SF8">
    <property type="entry name" value="SULFHYDRYL OXIDASE"/>
    <property type="match status" value="1"/>
</dbReference>
<evidence type="ECO:0000256" key="7">
    <source>
        <dbReference type="ARBA" id="ARBA00023180"/>
    </source>
</evidence>
<dbReference type="InterPro" id="IPR036774">
    <property type="entry name" value="ERV/ALR_sulphydryl_oxid_sf"/>
</dbReference>
<feature type="region of interest" description="Disordered" evidence="9">
    <location>
        <begin position="142"/>
        <end position="308"/>
    </location>
</feature>
<dbReference type="InterPro" id="IPR039798">
    <property type="entry name" value="Sulfhydryl_oxidase"/>
</dbReference>
<keyword evidence="3 10" id="KW-0732">Signal</keyword>
<dbReference type="PROSITE" id="PS51324">
    <property type="entry name" value="ERV_ALR"/>
    <property type="match status" value="1"/>
</dbReference>
<sequence length="778" mass="88517">MMQAIIFLSFYVLLVAGTATDTYLYLADATEHPIKEYIGEENRFMDSNSPRVVEFYSPSCPACVQFKPKYIKLAKEVTEKYPQIEFFAVSCDDHFDTCNEFGIDDFPTLKLYKAGEDSGTEMADDEGGYTVDQIVELLDVSNGESIGIDRENEPEGGAENVDEENDENEADSDANEEGSGGERSEDNSYIHNADGDDHDENAPEADDGEADDQEDPRPQFRKENENIQEDESDKNDIKDGTSDENGEGDENLVEHFRRENEDHQETETYREHDMDGDNDEDTTGENDETDEDNNGSSNDEGTSINAEITKARRGGALHAKYKPMELDRFRSPLLKKLQDYDRKQKRKGFFGIFFGGTKDNAAAHNVESDVLTKTMRANTPGTEEFIARRKSLDEIIQKARKRWRNRGSISNSMTIGMLPYHKDVRGRRRPLVRSYAHLSEEEGLILDVTHSFVMGLKYGLFVKSNQLDSNQLNTFRDYLDLLGVSLPPEWRLHKLILELRQNYVKVGKGRSNLLEILDKYQIQEGWSKDCTKGKFTCGFWKLLHTSTVGIAENRGGLNLIESGLILQSARTFSPLEAANAIRNYIDHFFTCGPCRKEFIATYDSCENNRRCDRLTEELEGASVADWKELPTWLWEVHNEVSVRVVKTRANSMNAGLPTKDKHELSATEQLEVLWPQIKDCIACFKEDGSWKEAGIFTFLESKYWHGTEIDPKYDRLLKFEREPSSSSVPVVFLLGLLVMYFVLKSVKGRSNVIQVSVIKAKQLASSKTWQGKKSRFKD</sequence>
<evidence type="ECO:0000256" key="4">
    <source>
        <dbReference type="ARBA" id="ARBA00022827"/>
    </source>
</evidence>
<dbReference type="InterPro" id="IPR036249">
    <property type="entry name" value="Thioredoxin-like_sf"/>
</dbReference>
<dbReference type="InterPro" id="IPR017905">
    <property type="entry name" value="ERV/ALR_sulphydryl_oxidase"/>
</dbReference>
<name>A0AAD2FIJ8_9STRA</name>
<evidence type="ECO:0000256" key="2">
    <source>
        <dbReference type="ARBA" id="ARBA00022630"/>
    </source>
</evidence>
<keyword evidence="6" id="KW-1015">Disulfide bond</keyword>
<dbReference type="GO" id="GO:0016971">
    <property type="term" value="F:flavin-dependent sulfhydryl oxidase activity"/>
    <property type="evidence" value="ECO:0007669"/>
    <property type="project" value="InterPro"/>
</dbReference>
<dbReference type="Gene3D" id="3.40.30.10">
    <property type="entry name" value="Glutaredoxin"/>
    <property type="match status" value="1"/>
</dbReference>
<feature type="compositionally biased region" description="Acidic residues" evidence="9">
    <location>
        <begin position="196"/>
        <end position="214"/>
    </location>
</feature>
<keyword evidence="4 8" id="KW-0274">FAD</keyword>
<dbReference type="InterPro" id="IPR013766">
    <property type="entry name" value="Thioredoxin_domain"/>
</dbReference>
<evidence type="ECO:0000256" key="5">
    <source>
        <dbReference type="ARBA" id="ARBA00023002"/>
    </source>
</evidence>
<keyword evidence="5 8" id="KW-0560">Oxidoreductase</keyword>
<keyword evidence="14" id="KW-1185">Reference proteome</keyword>
<dbReference type="GO" id="GO:0005615">
    <property type="term" value="C:extracellular space"/>
    <property type="evidence" value="ECO:0007669"/>
    <property type="project" value="TreeGrafter"/>
</dbReference>
<dbReference type="Pfam" id="PF00085">
    <property type="entry name" value="Thioredoxin"/>
    <property type="match status" value="1"/>
</dbReference>
<dbReference type="EMBL" id="CAKOGP040001112">
    <property type="protein sequence ID" value="CAJ1943096.1"/>
    <property type="molecule type" value="Genomic_DNA"/>
</dbReference>
<evidence type="ECO:0000256" key="8">
    <source>
        <dbReference type="RuleBase" id="RU371123"/>
    </source>
</evidence>
<keyword evidence="8" id="KW-1133">Transmembrane helix</keyword>
<dbReference type="GO" id="GO:0000139">
    <property type="term" value="C:Golgi membrane"/>
    <property type="evidence" value="ECO:0007669"/>
    <property type="project" value="TreeGrafter"/>
</dbReference>
<evidence type="ECO:0000259" key="11">
    <source>
        <dbReference type="PROSITE" id="PS51324"/>
    </source>
</evidence>
<dbReference type="GO" id="GO:0003756">
    <property type="term" value="F:protein disulfide isomerase activity"/>
    <property type="evidence" value="ECO:0007669"/>
    <property type="project" value="TreeGrafter"/>
</dbReference>
<keyword evidence="8" id="KW-0472">Membrane</keyword>
<feature type="domain" description="Thioredoxin" evidence="12">
    <location>
        <begin position="13"/>
        <end position="143"/>
    </location>
</feature>
<comment type="caution">
    <text evidence="13">The sequence shown here is derived from an EMBL/GenBank/DDBJ whole genome shotgun (WGS) entry which is preliminary data.</text>
</comment>
<evidence type="ECO:0000256" key="6">
    <source>
        <dbReference type="ARBA" id="ARBA00023157"/>
    </source>
</evidence>
<organism evidence="13 14">
    <name type="scientific">Cylindrotheca closterium</name>
    <dbReference type="NCBI Taxonomy" id="2856"/>
    <lineage>
        <taxon>Eukaryota</taxon>
        <taxon>Sar</taxon>
        <taxon>Stramenopiles</taxon>
        <taxon>Ochrophyta</taxon>
        <taxon>Bacillariophyta</taxon>
        <taxon>Bacillariophyceae</taxon>
        <taxon>Bacillariophycidae</taxon>
        <taxon>Bacillariales</taxon>
        <taxon>Bacillariaceae</taxon>
        <taxon>Cylindrotheca</taxon>
    </lineage>
</organism>
<reference evidence="13" key="1">
    <citation type="submission" date="2023-08" db="EMBL/GenBank/DDBJ databases">
        <authorList>
            <person name="Audoor S."/>
            <person name="Bilcke G."/>
        </authorList>
    </citation>
    <scope>NUCLEOTIDE SEQUENCE</scope>
</reference>
<evidence type="ECO:0000256" key="9">
    <source>
        <dbReference type="SAM" id="MobiDB-lite"/>
    </source>
</evidence>
<dbReference type="Proteomes" id="UP001295423">
    <property type="component" value="Unassembled WGS sequence"/>
</dbReference>
<feature type="chain" id="PRO_5042116703" description="Sulfhydryl oxidase" evidence="10">
    <location>
        <begin position="20"/>
        <end position="778"/>
    </location>
</feature>
<keyword evidence="7" id="KW-0325">Glycoprotein</keyword>
<dbReference type="Gene3D" id="1.20.120.310">
    <property type="entry name" value="ERV/ALR sulfhydryl oxidase domain"/>
    <property type="match status" value="1"/>
</dbReference>
<evidence type="ECO:0000256" key="1">
    <source>
        <dbReference type="ARBA" id="ARBA00001974"/>
    </source>
</evidence>
<evidence type="ECO:0000256" key="10">
    <source>
        <dbReference type="SAM" id="SignalP"/>
    </source>
</evidence>
<feature type="transmembrane region" description="Helical" evidence="8">
    <location>
        <begin position="726"/>
        <end position="743"/>
    </location>
</feature>
<dbReference type="GO" id="GO:0006457">
    <property type="term" value="P:protein folding"/>
    <property type="evidence" value="ECO:0007669"/>
    <property type="project" value="TreeGrafter"/>
</dbReference>
<dbReference type="SUPFAM" id="SSF69000">
    <property type="entry name" value="FAD-dependent thiol oxidase"/>
    <property type="match status" value="1"/>
</dbReference>
<keyword evidence="2 8" id="KW-0285">Flavoprotein</keyword>
<feature type="compositionally biased region" description="Acidic residues" evidence="9">
    <location>
        <begin position="276"/>
        <end position="293"/>
    </location>
</feature>
<dbReference type="EC" id="1.8.3.2" evidence="8"/>
<feature type="compositionally biased region" description="Acidic residues" evidence="9">
    <location>
        <begin position="242"/>
        <end position="251"/>
    </location>
</feature>
<dbReference type="AlphaFoldDB" id="A0AAD2FIJ8"/>
<keyword evidence="8" id="KW-0812">Transmembrane</keyword>
<dbReference type="PROSITE" id="PS51352">
    <property type="entry name" value="THIOREDOXIN_2"/>
    <property type="match status" value="1"/>
</dbReference>
<accession>A0AAD2FIJ8</accession>
<dbReference type="SUPFAM" id="SSF52833">
    <property type="entry name" value="Thioredoxin-like"/>
    <property type="match status" value="1"/>
</dbReference>
<feature type="compositionally biased region" description="Basic and acidic residues" evidence="9">
    <location>
        <begin position="252"/>
        <end position="275"/>
    </location>
</feature>